<dbReference type="EMBL" id="FPCH01000002">
    <property type="protein sequence ID" value="SFV34334.1"/>
    <property type="molecule type" value="Genomic_DNA"/>
</dbReference>
<dbReference type="RefSeq" id="WP_092867791.1">
    <property type="nucleotide sequence ID" value="NZ_FPCH01000002.1"/>
</dbReference>
<dbReference type="Proteomes" id="UP000199423">
    <property type="component" value="Unassembled WGS sequence"/>
</dbReference>
<dbReference type="GO" id="GO:0005886">
    <property type="term" value="C:plasma membrane"/>
    <property type="evidence" value="ECO:0007669"/>
    <property type="project" value="UniProtKB-SubCell"/>
</dbReference>
<evidence type="ECO:0000256" key="10">
    <source>
        <dbReference type="ARBA" id="ARBA00023136"/>
    </source>
</evidence>
<keyword evidence="11 14" id="KW-0407">Ion channel</keyword>
<comment type="similarity">
    <text evidence="12 14">Belongs to the fluoride channel Fluc/FEX (TC 1.A.43) family.</text>
</comment>
<evidence type="ECO:0000256" key="1">
    <source>
        <dbReference type="ARBA" id="ARBA00004651"/>
    </source>
</evidence>
<accession>A0A1I7NI57</accession>
<evidence type="ECO:0000256" key="13">
    <source>
        <dbReference type="ARBA" id="ARBA00035585"/>
    </source>
</evidence>
<comment type="catalytic activity">
    <reaction evidence="13">
        <text>fluoride(in) = fluoride(out)</text>
        <dbReference type="Rhea" id="RHEA:76159"/>
        <dbReference type="ChEBI" id="CHEBI:17051"/>
    </reaction>
    <physiologicalReaction direction="left-to-right" evidence="13">
        <dbReference type="Rhea" id="RHEA:76160"/>
    </physiologicalReaction>
</comment>
<dbReference type="HAMAP" id="MF_00454">
    <property type="entry name" value="FluC"/>
    <property type="match status" value="1"/>
</dbReference>
<evidence type="ECO:0000256" key="8">
    <source>
        <dbReference type="ARBA" id="ARBA00023053"/>
    </source>
</evidence>
<protein>
    <recommendedName>
        <fullName evidence="14">Fluoride-specific ion channel FluC</fullName>
    </recommendedName>
</protein>
<comment type="activity regulation">
    <text evidence="14">Na(+) is not transported, but it plays an essential structural role and its presence is essential for fluoride channel function.</text>
</comment>
<name>A0A1I7NI57_9HYPH</name>
<dbReference type="NCBIfam" id="TIGR00494">
    <property type="entry name" value="crcB"/>
    <property type="match status" value="1"/>
</dbReference>
<keyword evidence="16" id="KW-1185">Reference proteome</keyword>
<keyword evidence="3 14" id="KW-1003">Cell membrane</keyword>
<sequence>MTALDVMWVGLGGGIGSLLRWWVGHVTGRVYHGSFPLGTFLINITGAFIIGYLSELFSVDWRDRYGAALNSGVLTGFLGGYTTFSSMELDAAKLNGSKGAGYATYYLVLSTIIGLIAAWCGFALARLQG</sequence>
<feature type="transmembrane region" description="Helical" evidence="14">
    <location>
        <begin position="105"/>
        <end position="125"/>
    </location>
</feature>
<evidence type="ECO:0000256" key="11">
    <source>
        <dbReference type="ARBA" id="ARBA00023303"/>
    </source>
</evidence>
<organism evidence="15 16">
    <name type="scientific">Hyphomicrobium facile</name>
    <dbReference type="NCBI Taxonomy" id="51670"/>
    <lineage>
        <taxon>Bacteria</taxon>
        <taxon>Pseudomonadati</taxon>
        <taxon>Pseudomonadota</taxon>
        <taxon>Alphaproteobacteria</taxon>
        <taxon>Hyphomicrobiales</taxon>
        <taxon>Hyphomicrobiaceae</taxon>
        <taxon>Hyphomicrobium</taxon>
    </lineage>
</organism>
<keyword evidence="2 14" id="KW-0813">Transport</keyword>
<evidence type="ECO:0000256" key="9">
    <source>
        <dbReference type="ARBA" id="ARBA00023065"/>
    </source>
</evidence>
<evidence type="ECO:0000256" key="6">
    <source>
        <dbReference type="ARBA" id="ARBA00022723"/>
    </source>
</evidence>
<evidence type="ECO:0000256" key="5">
    <source>
        <dbReference type="ARBA" id="ARBA00022692"/>
    </source>
</evidence>
<evidence type="ECO:0000256" key="4">
    <source>
        <dbReference type="ARBA" id="ARBA00022519"/>
    </source>
</evidence>
<evidence type="ECO:0000313" key="15">
    <source>
        <dbReference type="EMBL" id="SFV34334.1"/>
    </source>
</evidence>
<comment type="function">
    <text evidence="14">Fluoride-specific ion channel. Important for reducing fluoride concentration in the cell, thus reducing its toxicity.</text>
</comment>
<evidence type="ECO:0000256" key="7">
    <source>
        <dbReference type="ARBA" id="ARBA00022989"/>
    </source>
</evidence>
<keyword evidence="7 14" id="KW-1133">Transmembrane helix</keyword>
<feature type="binding site" evidence="14">
    <location>
        <position position="82"/>
    </location>
    <ligand>
        <name>Na(+)</name>
        <dbReference type="ChEBI" id="CHEBI:29101"/>
        <note>structural</note>
    </ligand>
</feature>
<dbReference type="GO" id="GO:0062054">
    <property type="term" value="F:fluoride channel activity"/>
    <property type="evidence" value="ECO:0007669"/>
    <property type="project" value="UniProtKB-UniRule"/>
</dbReference>
<keyword evidence="4" id="KW-0997">Cell inner membrane</keyword>
<evidence type="ECO:0000256" key="12">
    <source>
        <dbReference type="ARBA" id="ARBA00035120"/>
    </source>
</evidence>
<gene>
    <name evidence="14" type="primary">fluC</name>
    <name evidence="14" type="synonym">crcB</name>
    <name evidence="15" type="ORF">SAMN04488557_2291</name>
</gene>
<dbReference type="InterPro" id="IPR003691">
    <property type="entry name" value="FluC"/>
</dbReference>
<dbReference type="Pfam" id="PF02537">
    <property type="entry name" value="CRCB"/>
    <property type="match status" value="1"/>
</dbReference>
<feature type="transmembrane region" description="Helical" evidence="14">
    <location>
        <begin position="6"/>
        <end position="23"/>
    </location>
</feature>
<dbReference type="GO" id="GO:0046872">
    <property type="term" value="F:metal ion binding"/>
    <property type="evidence" value="ECO:0007669"/>
    <property type="project" value="UniProtKB-KW"/>
</dbReference>
<dbReference type="STRING" id="51670.SAMN04488557_2291"/>
<keyword evidence="10 14" id="KW-0472">Membrane</keyword>
<feature type="transmembrane region" description="Helical" evidence="14">
    <location>
        <begin position="65"/>
        <end position="84"/>
    </location>
</feature>
<feature type="transmembrane region" description="Helical" evidence="14">
    <location>
        <begin position="35"/>
        <end position="53"/>
    </location>
</feature>
<dbReference type="GO" id="GO:0140114">
    <property type="term" value="P:cellular detoxification of fluoride"/>
    <property type="evidence" value="ECO:0007669"/>
    <property type="project" value="UniProtKB-UniRule"/>
</dbReference>
<keyword evidence="9 14" id="KW-0406">Ion transport</keyword>
<dbReference type="PANTHER" id="PTHR28259:SF18">
    <property type="entry name" value="FLUORIDE-SPECIFIC ION CHANNEL FLUC"/>
    <property type="match status" value="1"/>
</dbReference>
<reference evidence="16" key="1">
    <citation type="submission" date="2016-10" db="EMBL/GenBank/DDBJ databases">
        <authorList>
            <person name="Varghese N."/>
            <person name="Submissions S."/>
        </authorList>
    </citation>
    <scope>NUCLEOTIDE SEQUENCE [LARGE SCALE GENOMIC DNA]</scope>
    <source>
        <strain evidence="16">DSM 1565</strain>
    </source>
</reference>
<evidence type="ECO:0000313" key="16">
    <source>
        <dbReference type="Proteomes" id="UP000199423"/>
    </source>
</evidence>
<dbReference type="PANTHER" id="PTHR28259">
    <property type="entry name" value="FLUORIDE EXPORT PROTEIN 1-RELATED"/>
    <property type="match status" value="1"/>
</dbReference>
<keyword evidence="8 14" id="KW-0915">Sodium</keyword>
<feature type="binding site" evidence="14">
    <location>
        <position position="79"/>
    </location>
    <ligand>
        <name>Na(+)</name>
        <dbReference type="ChEBI" id="CHEBI:29101"/>
        <note>structural</note>
    </ligand>
</feature>
<evidence type="ECO:0000256" key="14">
    <source>
        <dbReference type="HAMAP-Rule" id="MF_00454"/>
    </source>
</evidence>
<keyword evidence="6 14" id="KW-0479">Metal-binding</keyword>
<keyword evidence="5 14" id="KW-0812">Transmembrane</keyword>
<proteinExistence type="inferred from homology"/>
<evidence type="ECO:0000256" key="3">
    <source>
        <dbReference type="ARBA" id="ARBA00022475"/>
    </source>
</evidence>
<comment type="subcellular location">
    <subcellularLocation>
        <location evidence="1 14">Cell membrane</location>
        <topology evidence="1 14">Multi-pass membrane protein</topology>
    </subcellularLocation>
</comment>
<evidence type="ECO:0000256" key="2">
    <source>
        <dbReference type="ARBA" id="ARBA00022448"/>
    </source>
</evidence>
<dbReference type="OrthoDB" id="9806299at2"/>
<dbReference type="AlphaFoldDB" id="A0A1I7NI57"/>